<evidence type="ECO:0000256" key="4">
    <source>
        <dbReference type="ARBA" id="ARBA00035172"/>
    </source>
</evidence>
<comment type="similarity">
    <text evidence="1 5 6">Belongs to the bacterial ribosomal protein bL20 family.</text>
</comment>
<dbReference type="PRINTS" id="PR00062">
    <property type="entry name" value="RIBOSOMALL20"/>
</dbReference>
<dbReference type="HAMAP" id="MF_00382">
    <property type="entry name" value="Ribosomal_bL20"/>
    <property type="match status" value="1"/>
</dbReference>
<proteinExistence type="inferred from homology"/>
<accession>A0A1F4PQ21</accession>
<keyword evidence="5 6" id="KW-0699">rRNA-binding</keyword>
<dbReference type="Proteomes" id="UP000179010">
    <property type="component" value="Unassembled WGS sequence"/>
</dbReference>
<keyword evidence="2 5" id="KW-0689">Ribosomal protein</keyword>
<reference evidence="7 8" key="1">
    <citation type="journal article" date="2016" name="Nat. Commun.">
        <title>Thousands of microbial genomes shed light on interconnected biogeochemical processes in an aquifer system.</title>
        <authorList>
            <person name="Anantharaman K."/>
            <person name="Brown C.T."/>
            <person name="Hug L.A."/>
            <person name="Sharon I."/>
            <person name="Castelle C.J."/>
            <person name="Probst A.J."/>
            <person name="Thomas B.C."/>
            <person name="Singh A."/>
            <person name="Wilkins M.J."/>
            <person name="Karaoz U."/>
            <person name="Brodie E.L."/>
            <person name="Williams K.H."/>
            <person name="Hubbard S.S."/>
            <person name="Banfield J.F."/>
        </authorList>
    </citation>
    <scope>NUCLEOTIDE SEQUENCE [LARGE SCALE GENOMIC DNA]</scope>
</reference>
<sequence>MTRIKRGILAQKKHKKLKKSVKGFRTTRRKSVKLARQALMKSMSYAYHDRKKKKTVMRSLWIVRINAALQPMGLSYGKFMNQLKLNKVEVDRKILAQLAHQHPEAFSALVAKLK</sequence>
<dbReference type="Gene3D" id="1.10.1900.20">
    <property type="entry name" value="Ribosomal protein L20"/>
    <property type="match status" value="1"/>
</dbReference>
<evidence type="ECO:0000256" key="6">
    <source>
        <dbReference type="RuleBase" id="RU000560"/>
    </source>
</evidence>
<evidence type="ECO:0000256" key="3">
    <source>
        <dbReference type="ARBA" id="ARBA00023274"/>
    </source>
</evidence>
<dbReference type="GO" id="GO:0003735">
    <property type="term" value="F:structural constituent of ribosome"/>
    <property type="evidence" value="ECO:0007669"/>
    <property type="project" value="InterPro"/>
</dbReference>
<dbReference type="EMBL" id="METE01000001">
    <property type="protein sequence ID" value="OGB85680.1"/>
    <property type="molecule type" value="Genomic_DNA"/>
</dbReference>
<dbReference type="FunFam" id="1.10.1900.20:FF:000001">
    <property type="entry name" value="50S ribosomal protein L20"/>
    <property type="match status" value="1"/>
</dbReference>
<evidence type="ECO:0000256" key="1">
    <source>
        <dbReference type="ARBA" id="ARBA00007698"/>
    </source>
</evidence>
<dbReference type="PANTHER" id="PTHR10986">
    <property type="entry name" value="39S RIBOSOMAL PROTEIN L20"/>
    <property type="match status" value="1"/>
</dbReference>
<dbReference type="Gene3D" id="6.10.160.10">
    <property type="match status" value="1"/>
</dbReference>
<dbReference type="NCBIfam" id="TIGR01032">
    <property type="entry name" value="rplT_bact"/>
    <property type="match status" value="1"/>
</dbReference>
<dbReference type="STRING" id="1798539.A2994_02905"/>
<dbReference type="GO" id="GO:0019843">
    <property type="term" value="F:rRNA binding"/>
    <property type="evidence" value="ECO:0007669"/>
    <property type="project" value="UniProtKB-UniRule"/>
</dbReference>
<dbReference type="GO" id="GO:1990904">
    <property type="term" value="C:ribonucleoprotein complex"/>
    <property type="evidence" value="ECO:0007669"/>
    <property type="project" value="UniProtKB-KW"/>
</dbReference>
<protein>
    <recommendedName>
        <fullName evidence="4 5">Large ribosomal subunit protein bL20</fullName>
    </recommendedName>
</protein>
<keyword evidence="5 6" id="KW-0694">RNA-binding</keyword>
<dbReference type="AlphaFoldDB" id="A0A1F4PQ21"/>
<evidence type="ECO:0000313" key="8">
    <source>
        <dbReference type="Proteomes" id="UP000179010"/>
    </source>
</evidence>
<dbReference type="GO" id="GO:0000027">
    <property type="term" value="P:ribosomal large subunit assembly"/>
    <property type="evidence" value="ECO:0007669"/>
    <property type="project" value="UniProtKB-UniRule"/>
</dbReference>
<name>A0A1F4PQ21_UNCK3</name>
<dbReference type="SUPFAM" id="SSF74731">
    <property type="entry name" value="Ribosomal protein L20"/>
    <property type="match status" value="1"/>
</dbReference>
<gene>
    <name evidence="5" type="primary">rplT</name>
    <name evidence="7" type="ORF">A2994_02905</name>
</gene>
<comment type="caution">
    <text evidence="7">The sequence shown here is derived from an EMBL/GenBank/DDBJ whole genome shotgun (WGS) entry which is preliminary data.</text>
</comment>
<dbReference type="CDD" id="cd07026">
    <property type="entry name" value="Ribosomal_L20"/>
    <property type="match status" value="1"/>
</dbReference>
<dbReference type="GO" id="GO:0005840">
    <property type="term" value="C:ribosome"/>
    <property type="evidence" value="ECO:0007669"/>
    <property type="project" value="UniProtKB-KW"/>
</dbReference>
<evidence type="ECO:0000313" key="7">
    <source>
        <dbReference type="EMBL" id="OGB85680.1"/>
    </source>
</evidence>
<evidence type="ECO:0000256" key="5">
    <source>
        <dbReference type="HAMAP-Rule" id="MF_00382"/>
    </source>
</evidence>
<dbReference type="InterPro" id="IPR005813">
    <property type="entry name" value="Ribosomal_bL20"/>
</dbReference>
<dbReference type="InterPro" id="IPR035566">
    <property type="entry name" value="Ribosomal_protein_bL20_C"/>
</dbReference>
<comment type="function">
    <text evidence="5 6">Binds directly to 23S ribosomal RNA and is necessary for the in vitro assembly process of the 50S ribosomal subunit. It is not involved in the protein synthesizing functions of that subunit.</text>
</comment>
<dbReference type="Pfam" id="PF00453">
    <property type="entry name" value="Ribosomal_L20"/>
    <property type="match status" value="1"/>
</dbReference>
<evidence type="ECO:0000256" key="2">
    <source>
        <dbReference type="ARBA" id="ARBA00022980"/>
    </source>
</evidence>
<dbReference type="GO" id="GO:0006412">
    <property type="term" value="P:translation"/>
    <property type="evidence" value="ECO:0007669"/>
    <property type="project" value="InterPro"/>
</dbReference>
<keyword evidence="3 5" id="KW-0687">Ribonucleoprotein</keyword>
<organism evidence="7 8">
    <name type="scientific">candidate division Kazan bacterium RIFCSPLOWO2_01_FULL_48_13</name>
    <dbReference type="NCBI Taxonomy" id="1798539"/>
    <lineage>
        <taxon>Bacteria</taxon>
        <taxon>Bacteria division Kazan-3B-28</taxon>
    </lineage>
</organism>